<protein>
    <submittedName>
        <fullName evidence="2">Uncharacterized protein</fullName>
    </submittedName>
</protein>
<sequence length="51" mass="5676">MEALMTIVLPIEVMYTQEAENQEEAEVEEADIAHQQALDAADQDEAADVQE</sequence>
<evidence type="ECO:0000313" key="2">
    <source>
        <dbReference type="EMBL" id="EKD15723.1"/>
    </source>
</evidence>
<name>K1X4Z0_MARBU</name>
<evidence type="ECO:0000256" key="1">
    <source>
        <dbReference type="SAM" id="MobiDB-lite"/>
    </source>
</evidence>
<dbReference type="InParanoid" id="K1X4Z0"/>
<dbReference type="HOGENOM" id="CLU_3106892_0_0_1"/>
<accession>K1X4Z0</accession>
<evidence type="ECO:0000313" key="3">
    <source>
        <dbReference type="Proteomes" id="UP000006753"/>
    </source>
</evidence>
<gene>
    <name evidence="2" type="ORF">MBM_06351</name>
</gene>
<dbReference type="AlphaFoldDB" id="K1X4Z0"/>
<keyword evidence="3" id="KW-1185">Reference proteome</keyword>
<reference evidence="2 3" key="1">
    <citation type="journal article" date="2012" name="BMC Genomics">
        <title>Sequencing the genome of Marssonina brunnea reveals fungus-poplar co-evolution.</title>
        <authorList>
            <person name="Zhu S."/>
            <person name="Cao Y.-Z."/>
            <person name="Jiang C."/>
            <person name="Tan B.-Y."/>
            <person name="Wang Z."/>
            <person name="Feng S."/>
            <person name="Zhang L."/>
            <person name="Su X.-H."/>
            <person name="Brejova B."/>
            <person name="Vinar T."/>
            <person name="Xu M."/>
            <person name="Wang M.-X."/>
            <person name="Zhang S.-G."/>
            <person name="Huang M.-R."/>
            <person name="Wu R."/>
            <person name="Zhou Y."/>
        </authorList>
    </citation>
    <scope>NUCLEOTIDE SEQUENCE [LARGE SCALE GENOMIC DNA]</scope>
    <source>
        <strain evidence="2 3">MB_m1</strain>
    </source>
</reference>
<feature type="compositionally biased region" description="Acidic residues" evidence="1">
    <location>
        <begin position="21"/>
        <end position="30"/>
    </location>
</feature>
<feature type="compositionally biased region" description="Acidic residues" evidence="1">
    <location>
        <begin position="41"/>
        <end position="51"/>
    </location>
</feature>
<organism evidence="2 3">
    <name type="scientific">Marssonina brunnea f. sp. multigermtubi (strain MB_m1)</name>
    <name type="common">Marssonina leaf spot fungus</name>
    <dbReference type="NCBI Taxonomy" id="1072389"/>
    <lineage>
        <taxon>Eukaryota</taxon>
        <taxon>Fungi</taxon>
        <taxon>Dikarya</taxon>
        <taxon>Ascomycota</taxon>
        <taxon>Pezizomycotina</taxon>
        <taxon>Leotiomycetes</taxon>
        <taxon>Helotiales</taxon>
        <taxon>Drepanopezizaceae</taxon>
        <taxon>Drepanopeziza</taxon>
    </lineage>
</organism>
<dbReference type="Proteomes" id="UP000006753">
    <property type="component" value="Unassembled WGS sequence"/>
</dbReference>
<dbReference type="EMBL" id="JH921441">
    <property type="protein sequence ID" value="EKD15723.1"/>
    <property type="molecule type" value="Genomic_DNA"/>
</dbReference>
<feature type="region of interest" description="Disordered" evidence="1">
    <location>
        <begin position="21"/>
        <end position="51"/>
    </location>
</feature>
<proteinExistence type="predicted"/>
<dbReference type="KEGG" id="mbe:MBM_06351"/>